<dbReference type="SUPFAM" id="SSF53335">
    <property type="entry name" value="S-adenosyl-L-methionine-dependent methyltransferases"/>
    <property type="match status" value="1"/>
</dbReference>
<feature type="compositionally biased region" description="Polar residues" evidence="1">
    <location>
        <begin position="1"/>
        <end position="17"/>
    </location>
</feature>
<evidence type="ECO:0000313" key="2">
    <source>
        <dbReference type="EMBL" id="KAL2842286.1"/>
    </source>
</evidence>
<organism evidence="2 3">
    <name type="scientific">Aspergillus pseudodeflectus</name>
    <dbReference type="NCBI Taxonomy" id="176178"/>
    <lineage>
        <taxon>Eukaryota</taxon>
        <taxon>Fungi</taxon>
        <taxon>Dikarya</taxon>
        <taxon>Ascomycota</taxon>
        <taxon>Pezizomycotina</taxon>
        <taxon>Eurotiomycetes</taxon>
        <taxon>Eurotiomycetidae</taxon>
        <taxon>Eurotiales</taxon>
        <taxon>Aspergillaceae</taxon>
        <taxon>Aspergillus</taxon>
        <taxon>Aspergillus subgen. Nidulantes</taxon>
    </lineage>
</organism>
<evidence type="ECO:0000313" key="3">
    <source>
        <dbReference type="Proteomes" id="UP001610444"/>
    </source>
</evidence>
<reference evidence="2 3" key="1">
    <citation type="submission" date="2024-07" db="EMBL/GenBank/DDBJ databases">
        <title>Section-level genome sequencing and comparative genomics of Aspergillus sections Usti and Cavernicolus.</title>
        <authorList>
            <consortium name="Lawrence Berkeley National Laboratory"/>
            <person name="Nybo J.L."/>
            <person name="Vesth T.C."/>
            <person name="Theobald S."/>
            <person name="Frisvad J.C."/>
            <person name="Larsen T.O."/>
            <person name="Kjaerboelling I."/>
            <person name="Rothschild-Mancinelli K."/>
            <person name="Lyhne E.K."/>
            <person name="Kogle M.E."/>
            <person name="Barry K."/>
            <person name="Clum A."/>
            <person name="Na H."/>
            <person name="Ledsgaard L."/>
            <person name="Lin J."/>
            <person name="Lipzen A."/>
            <person name="Kuo A."/>
            <person name="Riley R."/>
            <person name="Mondo S."/>
            <person name="LaButti K."/>
            <person name="Haridas S."/>
            <person name="Pangalinan J."/>
            <person name="Salamov A.A."/>
            <person name="Simmons B.A."/>
            <person name="Magnuson J.K."/>
            <person name="Chen J."/>
            <person name="Drula E."/>
            <person name="Henrissat B."/>
            <person name="Wiebenga A."/>
            <person name="Lubbers R.J."/>
            <person name="Gomes A.C."/>
            <person name="Macurrencykelacurrency M.R."/>
            <person name="Stajich J."/>
            <person name="Grigoriev I.V."/>
            <person name="Mortensen U.H."/>
            <person name="De vries R.P."/>
            <person name="Baker S.E."/>
            <person name="Andersen M.R."/>
        </authorList>
    </citation>
    <scope>NUCLEOTIDE SEQUENCE [LARGE SCALE GENOMIC DNA]</scope>
    <source>
        <strain evidence="2 3">CBS 756.74</strain>
    </source>
</reference>
<dbReference type="EMBL" id="JBFXLR010000052">
    <property type="protein sequence ID" value="KAL2842286.1"/>
    <property type="molecule type" value="Genomic_DNA"/>
</dbReference>
<name>A0ABR4JQI3_9EURO</name>
<dbReference type="InterPro" id="IPR029063">
    <property type="entry name" value="SAM-dependent_MTases_sf"/>
</dbReference>
<sequence length="119" mass="13111">MSSEEQYDPSSPASTPKNLRVLDIGSSDGYWLSEVLPALAHPETCALIGTDITPERFLATPPRWLILTVQNSLGPWPNPFLQSFDLVHQRLVLLGTGTQFRECVLALTSLAMSRISSSR</sequence>
<feature type="region of interest" description="Disordered" evidence="1">
    <location>
        <begin position="1"/>
        <end position="20"/>
    </location>
</feature>
<gene>
    <name evidence="2" type="ORF">BJX68DRAFT_270733</name>
</gene>
<dbReference type="RefSeq" id="XP_070895001.1">
    <property type="nucleotide sequence ID" value="XM_071046750.1"/>
</dbReference>
<accession>A0ABR4JQI3</accession>
<evidence type="ECO:0000256" key="1">
    <source>
        <dbReference type="SAM" id="MobiDB-lite"/>
    </source>
</evidence>
<protein>
    <recommendedName>
        <fullName evidence="4">Methyltransferase domain-containing protein</fullName>
    </recommendedName>
</protein>
<evidence type="ECO:0008006" key="4">
    <source>
        <dbReference type="Google" id="ProtNLM"/>
    </source>
</evidence>
<keyword evidence="3" id="KW-1185">Reference proteome</keyword>
<comment type="caution">
    <text evidence="2">The sequence shown here is derived from an EMBL/GenBank/DDBJ whole genome shotgun (WGS) entry which is preliminary data.</text>
</comment>
<dbReference type="Proteomes" id="UP001610444">
    <property type="component" value="Unassembled WGS sequence"/>
</dbReference>
<dbReference type="GeneID" id="98161914"/>
<proteinExistence type="predicted"/>